<evidence type="ECO:0000313" key="12">
    <source>
        <dbReference type="RefSeq" id="XP_058983115.1"/>
    </source>
</evidence>
<dbReference type="InterPro" id="IPR036196">
    <property type="entry name" value="Ptyr_pPase_sf"/>
</dbReference>
<feature type="active site" description="Proton donor" evidence="6">
    <location>
        <position position="125"/>
    </location>
</feature>
<dbReference type="OrthoDB" id="3388at2759"/>
<evidence type="ECO:0000256" key="4">
    <source>
        <dbReference type="ARBA" id="ARBA00022801"/>
    </source>
</evidence>
<comment type="similarity">
    <text evidence="2 7">Belongs to the low molecular weight phosphotyrosine protein phosphatase family.</text>
</comment>
<dbReference type="InterPro" id="IPR050438">
    <property type="entry name" value="LMW_PTPase"/>
</dbReference>
<gene>
    <name evidence="9" type="primary">101890954</name>
    <name evidence="11 12" type="synonym">LOC131804342</name>
</gene>
<dbReference type="PRINTS" id="PR00720">
    <property type="entry name" value="MAMMALPTPASE"/>
</dbReference>
<dbReference type="InterPro" id="IPR023485">
    <property type="entry name" value="Ptyr_pPase"/>
</dbReference>
<name>A0A1I8M9Y7_MUSDO</name>
<comment type="subcellular location">
    <subcellularLocation>
        <location evidence="1 7">Cytoplasm</location>
    </subcellularLocation>
</comment>
<dbReference type="GO" id="GO:0005737">
    <property type="term" value="C:cytoplasm"/>
    <property type="evidence" value="ECO:0007669"/>
    <property type="project" value="UniProtKB-SubCell"/>
</dbReference>
<evidence type="ECO:0000256" key="3">
    <source>
        <dbReference type="ARBA" id="ARBA00022490"/>
    </source>
</evidence>
<dbReference type="EC" id="3.1.3.2" evidence="7"/>
<reference evidence="11 12" key="2">
    <citation type="submission" date="2025-05" db="UniProtKB">
        <authorList>
            <consortium name="RefSeq"/>
        </authorList>
    </citation>
    <scope>IDENTIFICATION</scope>
    <source>
        <strain evidence="11 12">Aabys</strain>
        <tissue evidence="11 12">Whole body</tissue>
    </source>
</reference>
<dbReference type="RefSeq" id="XP_058983115.1">
    <property type="nucleotide sequence ID" value="XM_059127132.1"/>
</dbReference>
<dbReference type="InterPro" id="IPR002115">
    <property type="entry name" value="Tyr_Pase_low_mol_wt_mml"/>
</dbReference>
<dbReference type="Gene3D" id="3.40.50.2300">
    <property type="match status" value="1"/>
</dbReference>
<dbReference type="Pfam" id="PF01451">
    <property type="entry name" value="LMWPc"/>
    <property type="match status" value="1"/>
</dbReference>
<dbReference type="SMART" id="SM00226">
    <property type="entry name" value="LMWPc"/>
    <property type="match status" value="1"/>
</dbReference>
<dbReference type="FunFam" id="3.40.50.2300:FF:000105">
    <property type="entry name" value="Low molecular weight phosphotyrosine protein"/>
    <property type="match status" value="1"/>
</dbReference>
<evidence type="ECO:0000313" key="10">
    <source>
        <dbReference type="Proteomes" id="UP001652621"/>
    </source>
</evidence>
<keyword evidence="10" id="KW-1185">Reference proteome</keyword>
<dbReference type="PANTHER" id="PTHR11717">
    <property type="entry name" value="LOW MOLECULAR WEIGHT PROTEIN TYROSINE PHOSPHATASE"/>
    <property type="match status" value="1"/>
</dbReference>
<evidence type="ECO:0000256" key="5">
    <source>
        <dbReference type="ARBA" id="ARBA00022912"/>
    </source>
</evidence>
<dbReference type="SUPFAM" id="SSF52788">
    <property type="entry name" value="Phosphotyrosine protein phosphatases I"/>
    <property type="match status" value="1"/>
</dbReference>
<reference evidence="9" key="1">
    <citation type="submission" date="2020-05" db="UniProtKB">
        <authorList>
            <consortium name="EnsemblMetazoa"/>
        </authorList>
    </citation>
    <scope>IDENTIFICATION</scope>
    <source>
        <strain evidence="9">Aabys</strain>
    </source>
</reference>
<comment type="catalytic activity">
    <reaction evidence="7">
        <text>a phosphate monoester + H2O = an alcohol + phosphate</text>
        <dbReference type="Rhea" id="RHEA:15017"/>
        <dbReference type="ChEBI" id="CHEBI:15377"/>
        <dbReference type="ChEBI" id="CHEBI:30879"/>
        <dbReference type="ChEBI" id="CHEBI:43474"/>
        <dbReference type="ChEBI" id="CHEBI:67140"/>
        <dbReference type="EC" id="3.1.3.2"/>
    </reaction>
</comment>
<dbReference type="eggNOG" id="KOG3217">
    <property type="taxonomic scope" value="Eukaryota"/>
</dbReference>
<keyword evidence="5 7" id="KW-0904">Protein phosphatase</keyword>
<comment type="catalytic activity">
    <reaction evidence="7">
        <text>O-phospho-L-tyrosyl-[protein] + H2O = L-tyrosyl-[protein] + phosphate</text>
        <dbReference type="Rhea" id="RHEA:10684"/>
        <dbReference type="Rhea" id="RHEA-COMP:10136"/>
        <dbReference type="Rhea" id="RHEA-COMP:20101"/>
        <dbReference type="ChEBI" id="CHEBI:15377"/>
        <dbReference type="ChEBI" id="CHEBI:43474"/>
        <dbReference type="ChEBI" id="CHEBI:46858"/>
        <dbReference type="ChEBI" id="CHEBI:61978"/>
        <dbReference type="EC" id="3.1.3.48"/>
    </reaction>
</comment>
<proteinExistence type="inferred from homology"/>
<evidence type="ECO:0000313" key="11">
    <source>
        <dbReference type="RefSeq" id="XP_058983114.1"/>
    </source>
</evidence>
<dbReference type="RefSeq" id="XP_005186467.2">
    <property type="nucleotide sequence ID" value="XM_005186410.4"/>
</dbReference>
<dbReference type="PRINTS" id="PR00719">
    <property type="entry name" value="LMWPTPASE"/>
</dbReference>
<dbReference type="Proteomes" id="UP001652621">
    <property type="component" value="Unplaced"/>
</dbReference>
<keyword evidence="3 7" id="KW-0963">Cytoplasm</keyword>
<dbReference type="VEuPathDB" id="VectorBase:MDOA002730"/>
<organism evidence="9">
    <name type="scientific">Musca domestica</name>
    <name type="common">House fly</name>
    <dbReference type="NCBI Taxonomy" id="7370"/>
    <lineage>
        <taxon>Eukaryota</taxon>
        <taxon>Metazoa</taxon>
        <taxon>Ecdysozoa</taxon>
        <taxon>Arthropoda</taxon>
        <taxon>Hexapoda</taxon>
        <taxon>Insecta</taxon>
        <taxon>Pterygota</taxon>
        <taxon>Neoptera</taxon>
        <taxon>Endopterygota</taxon>
        <taxon>Diptera</taxon>
        <taxon>Brachycera</taxon>
        <taxon>Muscomorpha</taxon>
        <taxon>Muscoidea</taxon>
        <taxon>Muscidae</taxon>
        <taxon>Musca</taxon>
    </lineage>
</organism>
<dbReference type="RefSeq" id="XP_019893353.2">
    <property type="nucleotide sequence ID" value="XM_020037794.2"/>
</dbReference>
<evidence type="ECO:0000313" key="9">
    <source>
        <dbReference type="EnsemblMetazoa" id="MDOA002730-PA"/>
    </source>
</evidence>
<evidence type="ECO:0000256" key="2">
    <source>
        <dbReference type="ARBA" id="ARBA00011063"/>
    </source>
</evidence>
<dbReference type="EnsemblMetazoa" id="MDOA002730-RA">
    <property type="protein sequence ID" value="MDOA002730-PA"/>
    <property type="gene ID" value="MDOA002730"/>
</dbReference>
<feature type="active site" description="Nucleophile" evidence="6">
    <location>
        <position position="9"/>
    </location>
</feature>
<evidence type="ECO:0000256" key="7">
    <source>
        <dbReference type="RuleBase" id="RU368115"/>
    </source>
</evidence>
<dbReference type="CDD" id="cd16343">
    <property type="entry name" value="LMWPTP"/>
    <property type="match status" value="1"/>
</dbReference>
<accession>A0A1I8M9Y7</accession>
<dbReference type="KEGG" id="mde:101890954"/>
<keyword evidence="4 7" id="KW-0378">Hydrolase</keyword>
<dbReference type="GO" id="GO:0004726">
    <property type="term" value="F:non-membrane spanning protein tyrosine phosphatase activity"/>
    <property type="evidence" value="ECO:0007669"/>
    <property type="project" value="InterPro"/>
</dbReference>
<dbReference type="GO" id="GO:0003993">
    <property type="term" value="F:acid phosphatase activity"/>
    <property type="evidence" value="ECO:0007669"/>
    <property type="project" value="UniProtKB-UniRule"/>
</dbReference>
<dbReference type="AlphaFoldDB" id="A0A1I8M9Y7"/>
<protein>
    <recommendedName>
        <fullName evidence="7">Low molecular weight phosphotyrosine protein phosphatase</fullName>
        <shortName evidence="7">LMW-PTP</shortName>
        <shortName evidence="7">LMW-PTPase</shortName>
        <ecNumber evidence="7">3.1.3.2</ecNumber>
        <ecNumber evidence="7">3.1.3.48</ecNumber>
    </recommendedName>
    <alternativeName>
        <fullName evidence="7">Low molecular weight cytosolic acid phosphatase</fullName>
    </alternativeName>
</protein>
<feature type="domain" description="Phosphotyrosine protein phosphatase I" evidence="8">
    <location>
        <begin position="3"/>
        <end position="152"/>
    </location>
</feature>
<evidence type="ECO:0000256" key="6">
    <source>
        <dbReference type="PIRSR" id="PIRSR617867-1"/>
    </source>
</evidence>
<dbReference type="VEuPathDB" id="VectorBase:MDOMA2_014265"/>
<dbReference type="InterPro" id="IPR017867">
    <property type="entry name" value="Tyr_phospatase_low_mol_wt"/>
</dbReference>
<evidence type="ECO:0000259" key="8">
    <source>
        <dbReference type="SMART" id="SM00226"/>
    </source>
</evidence>
<sequence>MTKKILMVCMGNICRSPMAEAIMRKALHRQGVDKEWLVDSAALVGYHSGSLPEERALSVLQNHGIQYDKEARVINSNDFVECDYIFGMDNDNVAELKKIAPPNCKARIMLLGDFGLAESEKNIYDPYYFLGEAPFEEVYDKCLIACKAFVNNVVLNKHCS</sequence>
<dbReference type="EC" id="3.1.3.48" evidence="7"/>
<comment type="function">
    <text evidence="7">Acts on tyrosine phosphorylated proteins, low-MW aryl phosphates and natural and synthetic acyl phosphates.</text>
</comment>
<dbReference type="STRING" id="7370.A0A1I8M9Y7"/>
<dbReference type="PANTHER" id="PTHR11717:SF7">
    <property type="entry name" value="LOW MOLECULAR WEIGHT PHOSPHOTYROSINE PROTEIN PHOSPHATASE"/>
    <property type="match status" value="1"/>
</dbReference>
<dbReference type="RefSeq" id="XP_058983114.1">
    <property type="nucleotide sequence ID" value="XM_059127131.1"/>
</dbReference>
<evidence type="ECO:0000256" key="1">
    <source>
        <dbReference type="ARBA" id="ARBA00004496"/>
    </source>
</evidence>
<feature type="active site" evidence="6">
    <location>
        <position position="15"/>
    </location>
</feature>